<sequence>MLKLITAHDLKSIHLFQVFDRGTALLLAISLTQFQNRKPTFNINLLTPPLWTPLLEILKSLFHGITGQSCSI</sequence>
<keyword evidence="2" id="KW-1185">Reference proteome</keyword>
<organism evidence="1 2">
    <name type="scientific">Sphingobium herbicidovorans (strain ATCC 700291 / DSM 11019 / CCUG 56400 / KCTC 2939 / LMG 18315 / NBRC 16415 / MH)</name>
    <name type="common">Sphingomonas herbicidovorans</name>
    <dbReference type="NCBI Taxonomy" id="1219045"/>
    <lineage>
        <taxon>Bacteria</taxon>
        <taxon>Pseudomonadati</taxon>
        <taxon>Pseudomonadota</taxon>
        <taxon>Alphaproteobacteria</taxon>
        <taxon>Sphingomonadales</taxon>
        <taxon>Sphingomonadaceae</taxon>
        <taxon>Sphingobium</taxon>
    </lineage>
</organism>
<evidence type="ECO:0000313" key="2">
    <source>
        <dbReference type="Proteomes" id="UP000024284"/>
    </source>
</evidence>
<dbReference type="AlphaFoldDB" id="A0A086P4V9"/>
<reference evidence="1" key="1">
    <citation type="submission" date="2014-08" db="EMBL/GenBank/DDBJ databases">
        <title>Draft genome sequences of Sphingobium herbicidovorans.</title>
        <authorList>
            <person name="Gan H.M."/>
            <person name="Gan H.Y."/>
            <person name="Savka M.A."/>
        </authorList>
    </citation>
    <scope>NUCLEOTIDE SEQUENCE [LARGE SCALE GENOMIC DNA]</scope>
    <source>
        <strain evidence="1">NBRC 16415</strain>
    </source>
</reference>
<protein>
    <submittedName>
        <fullName evidence="1">Uncharacterized protein</fullName>
    </submittedName>
</protein>
<proteinExistence type="predicted"/>
<gene>
    <name evidence="1" type="ORF">BV98_003827</name>
</gene>
<dbReference type="Proteomes" id="UP000024284">
    <property type="component" value="Unassembled WGS sequence"/>
</dbReference>
<evidence type="ECO:0000313" key="1">
    <source>
        <dbReference type="EMBL" id="KFG88427.1"/>
    </source>
</evidence>
<dbReference type="EMBL" id="JFZA02000061">
    <property type="protein sequence ID" value="KFG88427.1"/>
    <property type="molecule type" value="Genomic_DNA"/>
</dbReference>
<accession>A0A086P4V9</accession>
<comment type="caution">
    <text evidence="1">The sequence shown here is derived from an EMBL/GenBank/DDBJ whole genome shotgun (WGS) entry which is preliminary data.</text>
</comment>
<name>A0A086P4V9_SPHHM</name>